<keyword evidence="3" id="KW-1185">Reference proteome</keyword>
<dbReference type="SUPFAM" id="SSF54495">
    <property type="entry name" value="UBC-like"/>
    <property type="match status" value="1"/>
</dbReference>
<organism evidence="2 3">
    <name type="scientific">Amazona collaria</name>
    <name type="common">yellow-billed parrot</name>
    <dbReference type="NCBI Taxonomy" id="241587"/>
    <lineage>
        <taxon>Eukaryota</taxon>
        <taxon>Metazoa</taxon>
        <taxon>Chordata</taxon>
        <taxon>Craniata</taxon>
        <taxon>Vertebrata</taxon>
        <taxon>Euteleostomi</taxon>
        <taxon>Archelosauria</taxon>
        <taxon>Archosauria</taxon>
        <taxon>Dinosauria</taxon>
        <taxon>Saurischia</taxon>
        <taxon>Theropoda</taxon>
        <taxon>Coelurosauria</taxon>
        <taxon>Aves</taxon>
        <taxon>Neognathae</taxon>
        <taxon>Neoaves</taxon>
        <taxon>Telluraves</taxon>
        <taxon>Australaves</taxon>
        <taxon>Psittaciformes</taxon>
        <taxon>Psittacidae</taxon>
        <taxon>Amazona</taxon>
    </lineage>
</organism>
<dbReference type="Gene3D" id="3.10.110.10">
    <property type="entry name" value="Ubiquitin Conjugating Enzyme"/>
    <property type="match status" value="1"/>
</dbReference>
<protein>
    <submittedName>
        <fullName evidence="2">Uncharacterized protein</fullName>
    </submittedName>
</protein>
<proteinExistence type="predicted"/>
<evidence type="ECO:0000313" key="3">
    <source>
        <dbReference type="Proteomes" id="UP000694522"/>
    </source>
</evidence>
<feature type="compositionally biased region" description="Pro residues" evidence="1">
    <location>
        <begin position="1"/>
        <end position="11"/>
    </location>
</feature>
<accession>A0A8B9FTW1</accession>
<name>A0A8B9FTW1_9PSIT</name>
<evidence type="ECO:0000313" key="2">
    <source>
        <dbReference type="Ensembl" id="ENSACOP00000014608.1"/>
    </source>
</evidence>
<feature type="region of interest" description="Disordered" evidence="1">
    <location>
        <begin position="1"/>
        <end position="35"/>
    </location>
</feature>
<dbReference type="AlphaFoldDB" id="A0A8B9FTW1"/>
<reference evidence="2" key="2">
    <citation type="submission" date="2025-09" db="UniProtKB">
        <authorList>
            <consortium name="Ensembl"/>
        </authorList>
    </citation>
    <scope>IDENTIFICATION</scope>
</reference>
<dbReference type="InterPro" id="IPR016135">
    <property type="entry name" value="UBQ-conjugating_enzyme/RWD"/>
</dbReference>
<dbReference type="Ensembl" id="ENSACOT00000015121.1">
    <property type="protein sequence ID" value="ENSACOP00000014608.1"/>
    <property type="gene ID" value="ENSACOG00000010171.1"/>
</dbReference>
<reference evidence="2" key="1">
    <citation type="submission" date="2025-08" db="UniProtKB">
        <authorList>
            <consortium name="Ensembl"/>
        </authorList>
    </citation>
    <scope>IDENTIFICATION</scope>
</reference>
<sequence length="72" mass="8275">PPFHPPHPHPIPGVMWGGHRLHRSPQEPNPEDPLNKEAAEVLQSNRRLFEQNVQRSLRGGYVGATYFERCLK</sequence>
<dbReference type="Proteomes" id="UP000694522">
    <property type="component" value="Unplaced"/>
</dbReference>
<evidence type="ECO:0000256" key="1">
    <source>
        <dbReference type="SAM" id="MobiDB-lite"/>
    </source>
</evidence>